<feature type="domain" description="CUB" evidence="5">
    <location>
        <begin position="343"/>
        <end position="457"/>
    </location>
</feature>
<evidence type="ECO:0000256" key="2">
    <source>
        <dbReference type="PROSITE-ProRule" id="PRU00059"/>
    </source>
</evidence>
<feature type="region of interest" description="Disordered" evidence="3">
    <location>
        <begin position="897"/>
        <end position="917"/>
    </location>
</feature>
<name>A0AAW2I444_9NEOP</name>
<feature type="compositionally biased region" description="Low complexity" evidence="3">
    <location>
        <begin position="678"/>
        <end position="688"/>
    </location>
</feature>
<dbReference type="PRINTS" id="PR01705">
    <property type="entry name" value="TSP1REPEAT"/>
</dbReference>
<dbReference type="InterPro" id="IPR000859">
    <property type="entry name" value="CUB_dom"/>
</dbReference>
<feature type="region of interest" description="Disordered" evidence="3">
    <location>
        <begin position="570"/>
        <end position="739"/>
    </location>
</feature>
<feature type="compositionally biased region" description="Low complexity" evidence="3">
    <location>
        <begin position="701"/>
        <end position="713"/>
    </location>
</feature>
<comment type="caution">
    <text evidence="2">Lacks conserved residue(s) required for the propagation of feature annotation.</text>
</comment>
<evidence type="ECO:0000259" key="5">
    <source>
        <dbReference type="PROSITE" id="PS01180"/>
    </source>
</evidence>
<dbReference type="PANTHER" id="PTHR16311">
    <property type="entry name" value="THROMBOSPONDIN TYPE I DOMAIN-CONTAINING 1"/>
    <property type="match status" value="1"/>
</dbReference>
<dbReference type="FunFam" id="2.20.100.10:FF:000001">
    <property type="entry name" value="semaphorin-5A isoform X1"/>
    <property type="match status" value="1"/>
</dbReference>
<dbReference type="InterPro" id="IPR035914">
    <property type="entry name" value="Sperma_CUB_dom_sf"/>
</dbReference>
<dbReference type="EMBL" id="JARGDH010000002">
    <property type="protein sequence ID" value="KAL0276483.1"/>
    <property type="molecule type" value="Genomic_DNA"/>
</dbReference>
<organism evidence="6">
    <name type="scientific">Menopon gallinae</name>
    <name type="common">poultry shaft louse</name>
    <dbReference type="NCBI Taxonomy" id="328185"/>
    <lineage>
        <taxon>Eukaryota</taxon>
        <taxon>Metazoa</taxon>
        <taxon>Ecdysozoa</taxon>
        <taxon>Arthropoda</taxon>
        <taxon>Hexapoda</taxon>
        <taxon>Insecta</taxon>
        <taxon>Pterygota</taxon>
        <taxon>Neoptera</taxon>
        <taxon>Paraneoptera</taxon>
        <taxon>Psocodea</taxon>
        <taxon>Troctomorpha</taxon>
        <taxon>Phthiraptera</taxon>
        <taxon>Amblycera</taxon>
        <taxon>Menoponidae</taxon>
        <taxon>Menopon</taxon>
    </lineage>
</organism>
<dbReference type="SUPFAM" id="SSF49854">
    <property type="entry name" value="Spermadhesin, CUB domain"/>
    <property type="match status" value="1"/>
</dbReference>
<evidence type="ECO:0000256" key="3">
    <source>
        <dbReference type="SAM" id="MobiDB-lite"/>
    </source>
</evidence>
<feature type="compositionally biased region" description="Polar residues" evidence="3">
    <location>
        <begin position="714"/>
        <end position="725"/>
    </location>
</feature>
<dbReference type="Gene3D" id="2.60.120.290">
    <property type="entry name" value="Spermadhesin, CUB domain"/>
    <property type="match status" value="1"/>
</dbReference>
<dbReference type="Pfam" id="PF00431">
    <property type="entry name" value="CUB"/>
    <property type="match status" value="1"/>
</dbReference>
<dbReference type="SMART" id="SM00209">
    <property type="entry name" value="TSP1"/>
    <property type="match status" value="1"/>
</dbReference>
<sequence length="917" mass="101437">MEDSSDPSVVGLDVRWPPAILSIDPRHIETYPDVAVTGLVRFLPTVCFPAVGAPVPETWLDLLSCGHSPVGCTDANSTFSQVVYSEQIIGYPRERYINLSCELFGIAGHFALVLRSSLQSGTIIETQNKDAFLKAAWSEQYIFNVHARSIFPCDVHGGGVSVLFQYPQCILKGDRVRLFSRLRADVSSLVPPTTLHYVTEQRVTKGKHSLRFDCDLFSERFVEYCFVYVSQAITGAVTDVRMDCVPTLPVSDSDSGGWGSWNPWSPCSTTCGGGTRNRFRYCDSPPPRYGAKFCQGPSVETERCGNEDWDCEFYQRYPSNSGGYLLPADRPEIMAEVGPGCRCGCVVHLGAAKPRRLLATSSQTCPGRIFWQIEADTEHIIRFSVENFRFPCGSQWLKVRDGDSRSSTLIGELSMHHTTSVPVTSTGSKLLIEFFSDELLASGAECRGGFLAQAQQSQPSRTNATPVSSGFFFDSILRNLEVAPTASGSLILVHAFVALFICVVIFVSGCLGIQYIHRYRKYQLAAAAEDTESMSGNSQCSLVAVRSRATSNSTLLSEVISLQRFKPTRKYKHSRLREEEQDLEEEHLSEAYDSQEDQDMNKSASQATLKAEEDDHGSTTASARTTPRASPASPRRSRSELPEEHAEKGGKPQSKSITYGLNAGGASSLGEDTEKSSLESSTSRGSGEALKKIYQLRRKSLSSSSTRSGSTITNGYDSPASSLRSARTRNPKETKDKRNLEKLLAGSEFSLPGDADLELDYYDYNVQNASAVPESYIGMDPAYLIWIPPYSPVNWEEEKREEEAAESATESKREAEERGNEAKEALIENSSDRGPPCRGRQDSNRRNGTKMTERGRYTLVETEEKETRVEKSPTCQSIYSLGEDLKFVDDDEDECKMENSKNDMYSGSNNKGNNLRT</sequence>
<dbReference type="Gene3D" id="2.20.100.10">
    <property type="entry name" value="Thrombospondin type-1 (TSP1) repeat"/>
    <property type="match status" value="1"/>
</dbReference>
<evidence type="ECO:0000256" key="1">
    <source>
        <dbReference type="ARBA" id="ARBA00023157"/>
    </source>
</evidence>
<dbReference type="PROSITE" id="PS50092">
    <property type="entry name" value="TSP1"/>
    <property type="match status" value="1"/>
</dbReference>
<keyword evidence="4" id="KW-0812">Transmembrane</keyword>
<feature type="compositionally biased region" description="Acidic residues" evidence="3">
    <location>
        <begin position="579"/>
        <end position="598"/>
    </location>
</feature>
<dbReference type="PANTHER" id="PTHR16311:SF3">
    <property type="entry name" value="THROMBOSPONDIN TYPE-1 DOMAIN-CONTAINING PROTEIN 1"/>
    <property type="match status" value="1"/>
</dbReference>
<accession>A0AAW2I444</accession>
<feature type="compositionally biased region" description="Polar residues" evidence="3">
    <location>
        <begin position="902"/>
        <end position="917"/>
    </location>
</feature>
<dbReference type="Pfam" id="PF00090">
    <property type="entry name" value="TSP_1"/>
    <property type="match status" value="1"/>
</dbReference>
<keyword evidence="4" id="KW-1133">Transmembrane helix</keyword>
<evidence type="ECO:0000313" key="6">
    <source>
        <dbReference type="EMBL" id="KAL0276483.1"/>
    </source>
</evidence>
<dbReference type="PROSITE" id="PS01180">
    <property type="entry name" value="CUB"/>
    <property type="match status" value="1"/>
</dbReference>
<dbReference type="GO" id="GO:0071944">
    <property type="term" value="C:cell periphery"/>
    <property type="evidence" value="ECO:0007669"/>
    <property type="project" value="TreeGrafter"/>
</dbReference>
<evidence type="ECO:0000256" key="4">
    <source>
        <dbReference type="SAM" id="Phobius"/>
    </source>
</evidence>
<dbReference type="InterPro" id="IPR038877">
    <property type="entry name" value="THSD1"/>
</dbReference>
<keyword evidence="4" id="KW-0472">Membrane</keyword>
<protein>
    <recommendedName>
        <fullName evidence="5">CUB domain-containing protein</fullName>
    </recommendedName>
</protein>
<gene>
    <name evidence="6" type="ORF">PYX00_004046</name>
</gene>
<feature type="region of interest" description="Disordered" evidence="3">
    <location>
        <begin position="797"/>
        <end position="875"/>
    </location>
</feature>
<feature type="compositionally biased region" description="Basic and acidic residues" evidence="3">
    <location>
        <begin position="637"/>
        <end position="650"/>
    </location>
</feature>
<feature type="transmembrane region" description="Helical" evidence="4">
    <location>
        <begin position="491"/>
        <end position="513"/>
    </location>
</feature>
<dbReference type="InterPro" id="IPR036383">
    <property type="entry name" value="TSP1_rpt_sf"/>
</dbReference>
<reference evidence="6" key="1">
    <citation type="journal article" date="2024" name="Gigascience">
        <title>Chromosome-level genome of the poultry shaft louse Menopon gallinae provides insight into the host-switching and adaptive evolution of parasitic lice.</title>
        <authorList>
            <person name="Xu Y."/>
            <person name="Ma L."/>
            <person name="Liu S."/>
            <person name="Liang Y."/>
            <person name="Liu Q."/>
            <person name="He Z."/>
            <person name="Tian L."/>
            <person name="Duan Y."/>
            <person name="Cai W."/>
            <person name="Li H."/>
            <person name="Song F."/>
        </authorList>
    </citation>
    <scope>NUCLEOTIDE SEQUENCE</scope>
    <source>
        <strain evidence="6">Cailab_2023a</strain>
    </source>
</reference>
<dbReference type="SUPFAM" id="SSF82895">
    <property type="entry name" value="TSP-1 type 1 repeat"/>
    <property type="match status" value="1"/>
</dbReference>
<dbReference type="AlphaFoldDB" id="A0AAW2I444"/>
<feature type="compositionally biased region" description="Basic and acidic residues" evidence="3">
    <location>
        <begin position="730"/>
        <end position="739"/>
    </location>
</feature>
<keyword evidence="1" id="KW-1015">Disulfide bond</keyword>
<proteinExistence type="predicted"/>
<dbReference type="InterPro" id="IPR000884">
    <property type="entry name" value="TSP1_rpt"/>
</dbReference>
<feature type="compositionally biased region" description="Basic and acidic residues" evidence="3">
    <location>
        <begin position="839"/>
        <end position="856"/>
    </location>
</feature>
<feature type="compositionally biased region" description="Basic and acidic residues" evidence="3">
    <location>
        <begin position="809"/>
        <end position="826"/>
    </location>
</feature>
<feature type="compositionally biased region" description="Low complexity" evidence="3">
    <location>
        <begin position="618"/>
        <end position="634"/>
    </location>
</feature>
<comment type="caution">
    <text evidence="6">The sequence shown here is derived from an EMBL/GenBank/DDBJ whole genome shotgun (WGS) entry which is preliminary data.</text>
</comment>
<dbReference type="CDD" id="cd00041">
    <property type="entry name" value="CUB"/>
    <property type="match status" value="1"/>
</dbReference>